<reference evidence="1" key="1">
    <citation type="submission" date="2020-06" db="EMBL/GenBank/DDBJ databases">
        <authorList>
            <person name="Li T."/>
            <person name="Hu X."/>
            <person name="Zhang T."/>
            <person name="Song X."/>
            <person name="Zhang H."/>
            <person name="Dai N."/>
            <person name="Sheng W."/>
            <person name="Hou X."/>
            <person name="Wei L."/>
        </authorList>
    </citation>
    <scope>NUCLEOTIDE SEQUENCE</scope>
    <source>
        <strain evidence="1">G02</strain>
        <tissue evidence="1">Leaf</tissue>
    </source>
</reference>
<dbReference type="AlphaFoldDB" id="A0AAW2VQK0"/>
<comment type="caution">
    <text evidence="1">The sequence shown here is derived from an EMBL/GenBank/DDBJ whole genome shotgun (WGS) entry which is preliminary data.</text>
</comment>
<evidence type="ECO:0000313" key="1">
    <source>
        <dbReference type="EMBL" id="KAL0430726.1"/>
    </source>
</evidence>
<organism evidence="1">
    <name type="scientific">Sesamum radiatum</name>
    <name type="common">Black benniseed</name>
    <dbReference type="NCBI Taxonomy" id="300843"/>
    <lineage>
        <taxon>Eukaryota</taxon>
        <taxon>Viridiplantae</taxon>
        <taxon>Streptophyta</taxon>
        <taxon>Embryophyta</taxon>
        <taxon>Tracheophyta</taxon>
        <taxon>Spermatophyta</taxon>
        <taxon>Magnoliopsida</taxon>
        <taxon>eudicotyledons</taxon>
        <taxon>Gunneridae</taxon>
        <taxon>Pentapetalae</taxon>
        <taxon>asterids</taxon>
        <taxon>lamiids</taxon>
        <taxon>Lamiales</taxon>
        <taxon>Pedaliaceae</taxon>
        <taxon>Sesamum</taxon>
    </lineage>
</organism>
<protein>
    <submittedName>
        <fullName evidence="1">Uncharacterized protein</fullName>
    </submittedName>
</protein>
<reference evidence="1" key="2">
    <citation type="journal article" date="2024" name="Plant">
        <title>Genomic evolution and insights into agronomic trait innovations of Sesamum species.</title>
        <authorList>
            <person name="Miao H."/>
            <person name="Wang L."/>
            <person name="Qu L."/>
            <person name="Liu H."/>
            <person name="Sun Y."/>
            <person name="Le M."/>
            <person name="Wang Q."/>
            <person name="Wei S."/>
            <person name="Zheng Y."/>
            <person name="Lin W."/>
            <person name="Duan Y."/>
            <person name="Cao H."/>
            <person name="Xiong S."/>
            <person name="Wang X."/>
            <person name="Wei L."/>
            <person name="Li C."/>
            <person name="Ma Q."/>
            <person name="Ju M."/>
            <person name="Zhao R."/>
            <person name="Li G."/>
            <person name="Mu C."/>
            <person name="Tian Q."/>
            <person name="Mei H."/>
            <person name="Zhang T."/>
            <person name="Gao T."/>
            <person name="Zhang H."/>
        </authorList>
    </citation>
    <scope>NUCLEOTIDE SEQUENCE</scope>
    <source>
        <strain evidence="1">G02</strain>
    </source>
</reference>
<dbReference type="EMBL" id="JACGWJ010000003">
    <property type="protein sequence ID" value="KAL0430726.1"/>
    <property type="molecule type" value="Genomic_DNA"/>
</dbReference>
<proteinExistence type="predicted"/>
<accession>A0AAW2VQK0</accession>
<gene>
    <name evidence="1" type="ORF">Sradi_0698600</name>
</gene>
<name>A0AAW2VQK0_SESRA</name>
<sequence length="85" mass="9242">MPVWEQGLISKGDACLGARLTLEGCLFGDMPCFLRGMPAWGQGLLVKGACLGTWLNCSGDAFWVQDFLRRTSASGQSLFSERMPP</sequence>